<protein>
    <recommendedName>
        <fullName evidence="2">Myb/SANT-like DNA-binding domain-containing protein</fullName>
    </recommendedName>
</protein>
<proteinExistence type="predicted"/>
<dbReference type="Pfam" id="PF13873">
    <property type="entry name" value="Myb_DNA-bind_5"/>
    <property type="match status" value="1"/>
</dbReference>
<keyword evidence="4" id="KW-1185">Reference proteome</keyword>
<evidence type="ECO:0000256" key="1">
    <source>
        <dbReference type="SAM" id="MobiDB-lite"/>
    </source>
</evidence>
<sequence length="105" mass="11506">MASPAKKVRKANFSPAEISVLTEKFEENMDILQSKFTNSITNAKKKQDLGRNLGGGKRRRCDSKINAGSTRQVEKPPESCKKRIHEQKKTGGGPAPPNPSEASLK</sequence>
<dbReference type="EMBL" id="RCHS01001940">
    <property type="protein sequence ID" value="RMX50522.1"/>
    <property type="molecule type" value="Genomic_DNA"/>
</dbReference>
<organism evidence="3 4">
    <name type="scientific">Pocillopora damicornis</name>
    <name type="common">Cauliflower coral</name>
    <name type="synonym">Millepora damicornis</name>
    <dbReference type="NCBI Taxonomy" id="46731"/>
    <lineage>
        <taxon>Eukaryota</taxon>
        <taxon>Metazoa</taxon>
        <taxon>Cnidaria</taxon>
        <taxon>Anthozoa</taxon>
        <taxon>Hexacorallia</taxon>
        <taxon>Scleractinia</taxon>
        <taxon>Astrocoeniina</taxon>
        <taxon>Pocilloporidae</taxon>
        <taxon>Pocillopora</taxon>
    </lineage>
</organism>
<feature type="region of interest" description="Disordered" evidence="1">
    <location>
        <begin position="47"/>
        <end position="105"/>
    </location>
</feature>
<reference evidence="3 4" key="1">
    <citation type="journal article" date="2018" name="Sci. Rep.">
        <title>Comparative analysis of the Pocillopora damicornis genome highlights role of immune system in coral evolution.</title>
        <authorList>
            <person name="Cunning R."/>
            <person name="Bay R.A."/>
            <person name="Gillette P."/>
            <person name="Baker A.C."/>
            <person name="Traylor-Knowles N."/>
        </authorList>
    </citation>
    <scope>NUCLEOTIDE SEQUENCE [LARGE SCALE GENOMIC DNA]</scope>
    <source>
        <strain evidence="3">RSMAS</strain>
        <tissue evidence="3">Whole animal</tissue>
    </source>
</reference>
<name>A0A3M6UA07_POCDA</name>
<comment type="caution">
    <text evidence="3">The sequence shown here is derived from an EMBL/GenBank/DDBJ whole genome shotgun (WGS) entry which is preliminary data.</text>
</comment>
<evidence type="ECO:0000313" key="4">
    <source>
        <dbReference type="Proteomes" id="UP000275408"/>
    </source>
</evidence>
<feature type="compositionally biased region" description="Basic and acidic residues" evidence="1">
    <location>
        <begin position="72"/>
        <end position="81"/>
    </location>
</feature>
<evidence type="ECO:0000259" key="2">
    <source>
        <dbReference type="Pfam" id="PF13873"/>
    </source>
</evidence>
<dbReference type="OrthoDB" id="5984901at2759"/>
<dbReference type="AlphaFoldDB" id="A0A3M6UA07"/>
<accession>A0A3M6UA07</accession>
<evidence type="ECO:0000313" key="3">
    <source>
        <dbReference type="EMBL" id="RMX50522.1"/>
    </source>
</evidence>
<gene>
    <name evidence="3" type="ORF">pdam_00024184</name>
</gene>
<dbReference type="Proteomes" id="UP000275408">
    <property type="component" value="Unassembled WGS sequence"/>
</dbReference>
<dbReference type="InterPro" id="IPR028002">
    <property type="entry name" value="Myb_DNA-bind_5"/>
</dbReference>
<feature type="domain" description="Myb/SANT-like DNA-binding" evidence="2">
    <location>
        <begin position="9"/>
        <end position="47"/>
    </location>
</feature>